<evidence type="ECO:0000256" key="2">
    <source>
        <dbReference type="ARBA" id="ARBA00022679"/>
    </source>
</evidence>
<dbReference type="Gene3D" id="2.20.25.570">
    <property type="match status" value="1"/>
</dbReference>
<dbReference type="Proteomes" id="UP000186040">
    <property type="component" value="Unassembled WGS sequence"/>
</dbReference>
<keyword evidence="1" id="KW-0489">Methyltransferase</keyword>
<keyword evidence="5" id="KW-1185">Reference proteome</keyword>
<evidence type="ECO:0000313" key="4">
    <source>
        <dbReference type="EMBL" id="OLR91912.1"/>
    </source>
</evidence>
<organism evidence="4 5">
    <name type="scientific">Actinokineospora bangkokensis</name>
    <dbReference type="NCBI Taxonomy" id="1193682"/>
    <lineage>
        <taxon>Bacteria</taxon>
        <taxon>Bacillati</taxon>
        <taxon>Actinomycetota</taxon>
        <taxon>Actinomycetes</taxon>
        <taxon>Pseudonocardiales</taxon>
        <taxon>Pseudonocardiaceae</taxon>
        <taxon>Actinokineospora</taxon>
    </lineage>
</organism>
<dbReference type="InterPro" id="IPR041698">
    <property type="entry name" value="Methyltransf_25"/>
</dbReference>
<sequence>MQGYRQSTYGDRLADIYDQVHHAWTPVDTVETVAALADGGPVLELGVGTGRVALPLARAGVKVTGVDVSEPMLAQLREKDPEGLVQTVLGDFIDMPVDGTFKVVLIVNSLLQLAGADTQRLCLQRVAEHLTPDGVLVLEEANPAVFTNPGLEVLRMTSDELHLLAQQYDPVHQHYFAQHVIIRGGEARLNPMTLRLTSTCELDLMCESAGLVLAERWGDWARSRPYLADSRSHVSFYRRAGA</sequence>
<dbReference type="EMBL" id="MKQR01000018">
    <property type="protein sequence ID" value="OLR91912.1"/>
    <property type="molecule type" value="Genomic_DNA"/>
</dbReference>
<feature type="domain" description="Methyltransferase" evidence="3">
    <location>
        <begin position="42"/>
        <end position="134"/>
    </location>
</feature>
<dbReference type="AlphaFoldDB" id="A0A1Q9LIN2"/>
<dbReference type="CDD" id="cd02440">
    <property type="entry name" value="AdoMet_MTases"/>
    <property type="match status" value="1"/>
</dbReference>
<dbReference type="PANTHER" id="PTHR43861">
    <property type="entry name" value="TRANS-ACONITATE 2-METHYLTRANSFERASE-RELATED"/>
    <property type="match status" value="1"/>
</dbReference>
<dbReference type="RefSeq" id="WP_075976317.1">
    <property type="nucleotide sequence ID" value="NZ_MKQR01000018.1"/>
</dbReference>
<evidence type="ECO:0000259" key="3">
    <source>
        <dbReference type="Pfam" id="PF13649"/>
    </source>
</evidence>
<dbReference type="GO" id="GO:0032259">
    <property type="term" value="P:methylation"/>
    <property type="evidence" value="ECO:0007669"/>
    <property type="project" value="UniProtKB-KW"/>
</dbReference>
<dbReference type="SUPFAM" id="SSF53335">
    <property type="entry name" value="S-adenosyl-L-methionine-dependent methyltransferases"/>
    <property type="match status" value="1"/>
</dbReference>
<evidence type="ECO:0000256" key="1">
    <source>
        <dbReference type="ARBA" id="ARBA00022603"/>
    </source>
</evidence>
<dbReference type="InterPro" id="IPR029063">
    <property type="entry name" value="SAM-dependent_MTases_sf"/>
</dbReference>
<dbReference type="STRING" id="1193682.BJP25_24075"/>
<evidence type="ECO:0000313" key="5">
    <source>
        <dbReference type="Proteomes" id="UP000186040"/>
    </source>
</evidence>
<dbReference type="Gene3D" id="3.40.50.150">
    <property type="entry name" value="Vaccinia Virus protein VP39"/>
    <property type="match status" value="1"/>
</dbReference>
<dbReference type="GO" id="GO:0008168">
    <property type="term" value="F:methyltransferase activity"/>
    <property type="evidence" value="ECO:0007669"/>
    <property type="project" value="UniProtKB-KW"/>
</dbReference>
<comment type="caution">
    <text evidence="4">The sequence shown here is derived from an EMBL/GenBank/DDBJ whole genome shotgun (WGS) entry which is preliminary data.</text>
</comment>
<dbReference type="OrthoDB" id="3172472at2"/>
<gene>
    <name evidence="4" type="ORF">BJP25_24075</name>
</gene>
<proteinExistence type="predicted"/>
<accession>A0A1Q9LIN2</accession>
<name>A0A1Q9LIN2_9PSEU</name>
<dbReference type="Pfam" id="PF13649">
    <property type="entry name" value="Methyltransf_25"/>
    <property type="match status" value="1"/>
</dbReference>
<dbReference type="PANTHER" id="PTHR43861:SF1">
    <property type="entry name" value="TRANS-ACONITATE 2-METHYLTRANSFERASE"/>
    <property type="match status" value="1"/>
</dbReference>
<reference evidence="4 5" key="1">
    <citation type="submission" date="2016-10" db="EMBL/GenBank/DDBJ databases">
        <title>The Draft Genome Sequence of Actinokineospora bangkokensis 44EHWT reveals the biosynthetic pathway of antifungal compounds Thailandins with unusual extender unit butylmalonyl-CoA.</title>
        <authorList>
            <person name="Greule A."/>
            <person name="Intra B."/>
            <person name="Flemming S."/>
            <person name="Rommel M.G."/>
            <person name="Panbangred W."/>
            <person name="Bechthold A."/>
        </authorList>
    </citation>
    <scope>NUCLEOTIDE SEQUENCE [LARGE SCALE GENOMIC DNA]</scope>
    <source>
        <strain evidence="4 5">44EHW</strain>
    </source>
</reference>
<protein>
    <recommendedName>
        <fullName evidence="3">Methyltransferase domain-containing protein</fullName>
    </recommendedName>
</protein>
<keyword evidence="2" id="KW-0808">Transferase</keyword>